<proteinExistence type="predicted"/>
<dbReference type="RefSeq" id="WP_125484298.1">
    <property type="nucleotide sequence ID" value="NZ_RSDW01000001.1"/>
</dbReference>
<sequence>MGFILCIFYGGKMHCHPIPIYEIPITLVHGPGPVNYQPLIHDLTLVASIQAAANKVQDKKVGAALSQGIQEAVKAIQARAGEGIEIKAIQAKGQ</sequence>
<reference evidence="1 2" key="1">
    <citation type="submission" date="2018-12" db="EMBL/GenBank/DDBJ databases">
        <title>Sequencing of bacterial isolates from soil warming experiment in Harvard Forest, Massachusetts, USA.</title>
        <authorList>
            <person name="Deangelis K."/>
        </authorList>
    </citation>
    <scope>NUCLEOTIDE SEQUENCE [LARGE SCALE GENOMIC DNA]</scope>
    <source>
        <strain evidence="1 2">EB153</strain>
    </source>
</reference>
<comment type="caution">
    <text evidence="1">The sequence shown here is derived from an EMBL/GenBank/DDBJ whole genome shotgun (WGS) entry which is preliminary data.</text>
</comment>
<dbReference type="Proteomes" id="UP000269669">
    <property type="component" value="Unassembled WGS sequence"/>
</dbReference>
<dbReference type="EMBL" id="RSDW01000001">
    <property type="protein sequence ID" value="RSL15570.1"/>
    <property type="molecule type" value="Genomic_DNA"/>
</dbReference>
<gene>
    <name evidence="1" type="ORF">EDE15_1061</name>
</gene>
<evidence type="ECO:0000313" key="2">
    <source>
        <dbReference type="Proteomes" id="UP000269669"/>
    </source>
</evidence>
<name>A0A428MF92_9BACT</name>
<dbReference type="AlphaFoldDB" id="A0A428MF92"/>
<protein>
    <submittedName>
        <fullName evidence="1">Uncharacterized protein</fullName>
    </submittedName>
</protein>
<accession>A0A428MF92</accession>
<keyword evidence="2" id="KW-1185">Reference proteome</keyword>
<dbReference type="OrthoDB" id="9554101at2"/>
<evidence type="ECO:0000313" key="1">
    <source>
        <dbReference type="EMBL" id="RSL15570.1"/>
    </source>
</evidence>
<organism evidence="1 2">
    <name type="scientific">Edaphobacter aggregans</name>
    <dbReference type="NCBI Taxonomy" id="570835"/>
    <lineage>
        <taxon>Bacteria</taxon>
        <taxon>Pseudomonadati</taxon>
        <taxon>Acidobacteriota</taxon>
        <taxon>Terriglobia</taxon>
        <taxon>Terriglobales</taxon>
        <taxon>Acidobacteriaceae</taxon>
        <taxon>Edaphobacter</taxon>
    </lineage>
</organism>